<feature type="transmembrane region" description="Helical" evidence="1">
    <location>
        <begin position="535"/>
        <end position="557"/>
    </location>
</feature>
<feature type="transmembrane region" description="Helical" evidence="1">
    <location>
        <begin position="112"/>
        <end position="130"/>
    </location>
</feature>
<feature type="transmembrane region" description="Helical" evidence="1">
    <location>
        <begin position="154"/>
        <end position="174"/>
    </location>
</feature>
<dbReference type="PANTHER" id="PTHR43849">
    <property type="entry name" value="BLL3936 PROTEIN"/>
    <property type="match status" value="1"/>
</dbReference>
<dbReference type="InterPro" id="IPR010656">
    <property type="entry name" value="DctM"/>
</dbReference>
<feature type="transmembrane region" description="Helical" evidence="1">
    <location>
        <begin position="57"/>
        <end position="74"/>
    </location>
</feature>
<feature type="domain" description="TRAP C4-dicarboxylate transport system permease DctM subunit" evidence="2">
    <location>
        <begin position="165"/>
        <end position="526"/>
    </location>
</feature>
<comment type="caution">
    <text evidence="3">The sequence shown here is derived from an EMBL/GenBank/DDBJ whole genome shotgun (WGS) entry which is preliminary data.</text>
</comment>
<sequence length="628" mass="66137">MISRAASTLAICMAAYHLMSTQAVLFSHIPFLNIHLAFGLGVVFLQAAERGGKARPVFLLALLLGLLAAAYIHVEADELVDREGFPNAVDTAVGTILVILVVAGTYESFGPVLPSLAAVGIVYAFLGPYFPEPFFHGGIEPVRLVAMLTTDLSGIYGTLLFISASYLALFLVLGSSIEHSGAVRFFIDMPLALFRNVKGGGAYAAVVASALCGMGSGSPTANVVTTGTFTIPLMKRQGLAPQAAGGVEAAASTGGQIMPPVMGAVAFVMAEFTGVSYLTICGYAIIPAILYFSAVGFSVHFHVRSSNLRDAPAEGLPPLRTFLWDLKYLLPIVVLVGVLVAEYTPGMAAFWAIISLILVSMPRRPGAAYLRTIARCLDDGGRRAAEFALVMACISIFVKIATATGIAIKFPLLLSDLSGGSLLWSYVLTAFALAVLGMELPTVPAYIIVAVVAVPALVRLGANPIQAHFFALYFSVLSALTPPVALASLAAARVAGADYFKTAWWSIKFGYLAFIVPFLFAYNPALMALGTPAQVLSAAAGALLGCFAIAACLQGHYLHVASLLDRVLLGAAAFFFLAFAVKPGIAFLAGAMALALFVTAKQARWRARFNPRYTEPPGRAFNGSTNRE</sequence>
<proteinExistence type="predicted"/>
<feature type="transmembrane region" description="Helical" evidence="1">
    <location>
        <begin position="277"/>
        <end position="299"/>
    </location>
</feature>
<accession>A0A932ZRZ8</accession>
<feature type="transmembrane region" description="Helical" evidence="1">
    <location>
        <begin position="23"/>
        <end position="45"/>
    </location>
</feature>
<evidence type="ECO:0000313" key="4">
    <source>
        <dbReference type="Proteomes" id="UP000752292"/>
    </source>
</evidence>
<evidence type="ECO:0000256" key="1">
    <source>
        <dbReference type="SAM" id="Phobius"/>
    </source>
</evidence>
<keyword evidence="1" id="KW-0472">Membrane</keyword>
<protein>
    <submittedName>
        <fullName evidence="3">TRAP transporter fused permease subunit</fullName>
    </submittedName>
</protein>
<dbReference type="AlphaFoldDB" id="A0A932ZRZ8"/>
<gene>
    <name evidence="3" type="ORF">HY618_02680</name>
</gene>
<reference evidence="3" key="1">
    <citation type="submission" date="2020-07" db="EMBL/GenBank/DDBJ databases">
        <title>Huge and variable diversity of episymbiotic CPR bacteria and DPANN archaea in groundwater ecosystems.</title>
        <authorList>
            <person name="He C.Y."/>
            <person name="Keren R."/>
            <person name="Whittaker M."/>
            <person name="Farag I.F."/>
            <person name="Doudna J."/>
            <person name="Cate J.H.D."/>
            <person name="Banfield J.F."/>
        </authorList>
    </citation>
    <scope>NUCLEOTIDE SEQUENCE</scope>
    <source>
        <strain evidence="3">NC_groundwater_1370_Ag_S-0.2um_69_93</strain>
    </source>
</reference>
<evidence type="ECO:0000313" key="3">
    <source>
        <dbReference type="EMBL" id="MBI4251339.1"/>
    </source>
</evidence>
<feature type="transmembrane region" description="Helical" evidence="1">
    <location>
        <begin position="428"/>
        <end position="458"/>
    </location>
</feature>
<dbReference type="Pfam" id="PF06808">
    <property type="entry name" value="DctM"/>
    <property type="match status" value="1"/>
</dbReference>
<dbReference type="NCBIfam" id="TIGR02123">
    <property type="entry name" value="TRAP_fused"/>
    <property type="match status" value="1"/>
</dbReference>
<feature type="transmembrane region" description="Helical" evidence="1">
    <location>
        <begin position="328"/>
        <end position="361"/>
    </location>
</feature>
<keyword evidence="1" id="KW-0812">Transmembrane</keyword>
<feature type="transmembrane region" description="Helical" evidence="1">
    <location>
        <begin position="503"/>
        <end position="523"/>
    </location>
</feature>
<dbReference type="Proteomes" id="UP000752292">
    <property type="component" value="Unassembled WGS sequence"/>
</dbReference>
<evidence type="ECO:0000259" key="2">
    <source>
        <dbReference type="Pfam" id="PF06808"/>
    </source>
</evidence>
<organism evidence="3 4">
    <name type="scientific">Tectimicrobiota bacterium</name>
    <dbReference type="NCBI Taxonomy" id="2528274"/>
    <lineage>
        <taxon>Bacteria</taxon>
        <taxon>Pseudomonadati</taxon>
        <taxon>Nitrospinota/Tectimicrobiota group</taxon>
        <taxon>Candidatus Tectimicrobiota</taxon>
    </lineage>
</organism>
<feature type="transmembrane region" description="Helical" evidence="1">
    <location>
        <begin position="86"/>
        <end position="105"/>
    </location>
</feature>
<feature type="transmembrane region" description="Helical" evidence="1">
    <location>
        <begin position="569"/>
        <end position="598"/>
    </location>
</feature>
<dbReference type="PANTHER" id="PTHR43849:SF2">
    <property type="entry name" value="BLL3936 PROTEIN"/>
    <property type="match status" value="1"/>
</dbReference>
<dbReference type="InterPro" id="IPR011853">
    <property type="entry name" value="TRAP_DctM-Dct_fused"/>
</dbReference>
<dbReference type="EMBL" id="JACQRX010000120">
    <property type="protein sequence ID" value="MBI4251339.1"/>
    <property type="molecule type" value="Genomic_DNA"/>
</dbReference>
<feature type="transmembrane region" description="Helical" evidence="1">
    <location>
        <begin position="387"/>
        <end position="408"/>
    </location>
</feature>
<name>A0A932ZRZ8_UNCTE</name>
<feature type="transmembrane region" description="Helical" evidence="1">
    <location>
        <begin position="470"/>
        <end position="491"/>
    </location>
</feature>
<keyword evidence="1" id="KW-1133">Transmembrane helix</keyword>